<proteinExistence type="predicted"/>
<accession>A0A9X7PIU3</accession>
<comment type="caution">
    <text evidence="3">The sequence shown here is derived from an EMBL/GenBank/DDBJ whole genome shotgun (WGS) entry which is preliminary data.</text>
</comment>
<protein>
    <recommendedName>
        <fullName evidence="2">DUF7848 domain-containing protein</fullName>
    </recommendedName>
</protein>
<feature type="compositionally biased region" description="Basic residues" evidence="1">
    <location>
        <begin position="192"/>
        <end position="204"/>
    </location>
</feature>
<name>A0A9X7PIU3_9ACTN</name>
<dbReference type="Pfam" id="PF25232">
    <property type="entry name" value="DUF7848"/>
    <property type="match status" value="1"/>
</dbReference>
<dbReference type="AlphaFoldDB" id="A0A9X7PIU3"/>
<keyword evidence="4" id="KW-1185">Reference proteome</keyword>
<feature type="compositionally biased region" description="Basic and acidic residues" evidence="1">
    <location>
        <begin position="176"/>
        <end position="186"/>
    </location>
</feature>
<evidence type="ECO:0000256" key="1">
    <source>
        <dbReference type="SAM" id="MobiDB-lite"/>
    </source>
</evidence>
<evidence type="ECO:0000259" key="2">
    <source>
        <dbReference type="Pfam" id="PF25232"/>
    </source>
</evidence>
<organism evidence="3 4">
    <name type="scientific">Streptosporangium nondiastaticum</name>
    <dbReference type="NCBI Taxonomy" id="35764"/>
    <lineage>
        <taxon>Bacteria</taxon>
        <taxon>Bacillati</taxon>
        <taxon>Actinomycetota</taxon>
        <taxon>Actinomycetes</taxon>
        <taxon>Streptosporangiales</taxon>
        <taxon>Streptosporangiaceae</taxon>
        <taxon>Streptosporangium</taxon>
    </lineage>
</organism>
<dbReference type="InterPro" id="IPR057170">
    <property type="entry name" value="DUF7848"/>
</dbReference>
<reference evidence="3 4" key="1">
    <citation type="submission" date="2018-03" db="EMBL/GenBank/DDBJ databases">
        <title>Chitinolytic properties of Streptosporangium nondiastaticum TBG75A20.</title>
        <authorList>
            <person name="Gayathri V."/>
            <person name="Shiburaj S."/>
        </authorList>
    </citation>
    <scope>NUCLEOTIDE SEQUENCE [LARGE SCALE GENOMIC DNA]</scope>
    <source>
        <strain evidence="3 4">TBG75A20</strain>
    </source>
</reference>
<evidence type="ECO:0000313" key="4">
    <source>
        <dbReference type="Proteomes" id="UP000242427"/>
    </source>
</evidence>
<dbReference type="Proteomes" id="UP000242427">
    <property type="component" value="Unassembled WGS sequence"/>
</dbReference>
<evidence type="ECO:0000313" key="3">
    <source>
        <dbReference type="EMBL" id="PSJ29544.1"/>
    </source>
</evidence>
<dbReference type="EMBL" id="PXWG01000009">
    <property type="protein sequence ID" value="PSJ29544.1"/>
    <property type="molecule type" value="Genomic_DNA"/>
</dbReference>
<sequence length="204" mass="22743">MMRAVIGHVPHKITVHPATVTYGAACLGCTWRIKGKRSAEVVHDACVEHGLASRNGHVQFCTRAQGISYVLRQAPGTREWPRPPKIQVPLADSDRDGLGTTFRDPLATDAAVDEPTHEIVVHQQTVMYGADCLSCTWKAEREEAPERVQDACMAHTGRDMHELFRTVTEGLAYVLPKDRDAPKRTPDTQTSRGRRRRGSLRKRA</sequence>
<gene>
    <name evidence="3" type="ORF">B7P34_06655</name>
</gene>
<feature type="domain" description="DUF7848" evidence="2">
    <location>
        <begin position="123"/>
        <end position="177"/>
    </location>
</feature>
<feature type="region of interest" description="Disordered" evidence="1">
    <location>
        <begin position="175"/>
        <end position="204"/>
    </location>
</feature>